<dbReference type="SUPFAM" id="SSF56112">
    <property type="entry name" value="Protein kinase-like (PK-like)"/>
    <property type="match status" value="1"/>
</dbReference>
<dbReference type="FunFam" id="3.30.200.20:FF:000097">
    <property type="entry name" value="Probable serine/threonine-protein kinase nek1"/>
    <property type="match status" value="1"/>
</dbReference>
<dbReference type="OrthoDB" id="248923at2759"/>
<feature type="coiled-coil region" evidence="11">
    <location>
        <begin position="323"/>
        <end position="350"/>
    </location>
</feature>
<evidence type="ECO:0000256" key="1">
    <source>
        <dbReference type="ARBA" id="ARBA00010886"/>
    </source>
</evidence>
<evidence type="ECO:0000256" key="4">
    <source>
        <dbReference type="ARBA" id="ARBA00022679"/>
    </source>
</evidence>
<gene>
    <name evidence="13" type="ORF">SS50377_11041</name>
    <name evidence="14" type="ORF">SS50377_22873</name>
</gene>
<keyword evidence="4" id="KW-0808">Transferase</keyword>
<dbReference type="PANTHER" id="PTHR44899">
    <property type="entry name" value="CAMK FAMILY PROTEIN KINASE"/>
    <property type="match status" value="1"/>
</dbReference>
<evidence type="ECO:0000313" key="14">
    <source>
        <dbReference type="EMBL" id="KAH0575246.1"/>
    </source>
</evidence>
<dbReference type="AlphaFoldDB" id="V6LVY6"/>
<dbReference type="GO" id="GO:0005524">
    <property type="term" value="F:ATP binding"/>
    <property type="evidence" value="ECO:0007669"/>
    <property type="project" value="UniProtKB-UniRule"/>
</dbReference>
<comment type="similarity">
    <text evidence="1">Belongs to the protein kinase superfamily. NEK Ser/Thr protein kinase family. NIMA subfamily.</text>
</comment>
<protein>
    <recommendedName>
        <fullName evidence="2">non-specific serine/threonine protein kinase</fullName>
        <ecNumber evidence="2">2.7.11.1</ecNumber>
    </recommendedName>
</protein>
<dbReference type="EMBL" id="AUWU02000003">
    <property type="protein sequence ID" value="KAH0575246.1"/>
    <property type="molecule type" value="Genomic_DNA"/>
</dbReference>
<dbReference type="CDD" id="cd08217">
    <property type="entry name" value="STKc_Nek2"/>
    <property type="match status" value="1"/>
</dbReference>
<name>V6LVY6_9EUKA</name>
<evidence type="ECO:0000256" key="6">
    <source>
        <dbReference type="ARBA" id="ARBA00022777"/>
    </source>
</evidence>
<evidence type="ECO:0000256" key="3">
    <source>
        <dbReference type="ARBA" id="ARBA00022527"/>
    </source>
</evidence>
<dbReference type="InterPro" id="IPR017441">
    <property type="entry name" value="Protein_kinase_ATP_BS"/>
</dbReference>
<proteinExistence type="inferred from homology"/>
<evidence type="ECO:0000256" key="7">
    <source>
        <dbReference type="ARBA" id="ARBA00022840"/>
    </source>
</evidence>
<evidence type="ECO:0000313" key="15">
    <source>
        <dbReference type="Proteomes" id="UP000018208"/>
    </source>
</evidence>
<dbReference type="EC" id="2.7.11.1" evidence="2"/>
<organism evidence="13">
    <name type="scientific">Spironucleus salmonicida</name>
    <dbReference type="NCBI Taxonomy" id="348837"/>
    <lineage>
        <taxon>Eukaryota</taxon>
        <taxon>Metamonada</taxon>
        <taxon>Diplomonadida</taxon>
        <taxon>Hexamitidae</taxon>
        <taxon>Hexamitinae</taxon>
        <taxon>Spironucleus</taxon>
    </lineage>
</organism>
<evidence type="ECO:0000259" key="12">
    <source>
        <dbReference type="PROSITE" id="PS50011"/>
    </source>
</evidence>
<dbReference type="PANTHER" id="PTHR44899:SF10">
    <property type="entry name" value="NIMA-RELATED KINASE 2"/>
    <property type="match status" value="1"/>
</dbReference>
<dbReference type="Proteomes" id="UP000018208">
    <property type="component" value="Unassembled WGS sequence"/>
</dbReference>
<evidence type="ECO:0000256" key="8">
    <source>
        <dbReference type="ARBA" id="ARBA00047899"/>
    </source>
</evidence>
<keyword evidence="6 13" id="KW-0418">Kinase</keyword>
<dbReference type="Gene3D" id="1.10.510.10">
    <property type="entry name" value="Transferase(Phosphotransferase) domain 1"/>
    <property type="match status" value="1"/>
</dbReference>
<dbReference type="SMART" id="SM00220">
    <property type="entry name" value="S_TKc"/>
    <property type="match status" value="1"/>
</dbReference>
<accession>V6LVY6</accession>
<feature type="binding site" evidence="10">
    <location>
        <position position="36"/>
    </location>
    <ligand>
        <name>ATP</name>
        <dbReference type="ChEBI" id="CHEBI:30616"/>
    </ligand>
</feature>
<dbReference type="InterPro" id="IPR051131">
    <property type="entry name" value="NEK_Ser/Thr_kinase_NIMA"/>
</dbReference>
<keyword evidence="15" id="KW-1185">Reference proteome</keyword>
<dbReference type="Gene3D" id="3.30.200.20">
    <property type="entry name" value="Phosphorylase Kinase, domain 1"/>
    <property type="match status" value="1"/>
</dbReference>
<comment type="catalytic activity">
    <reaction evidence="8">
        <text>L-threonyl-[protein] + ATP = O-phospho-L-threonyl-[protein] + ADP + H(+)</text>
        <dbReference type="Rhea" id="RHEA:46608"/>
        <dbReference type="Rhea" id="RHEA-COMP:11060"/>
        <dbReference type="Rhea" id="RHEA-COMP:11605"/>
        <dbReference type="ChEBI" id="CHEBI:15378"/>
        <dbReference type="ChEBI" id="CHEBI:30013"/>
        <dbReference type="ChEBI" id="CHEBI:30616"/>
        <dbReference type="ChEBI" id="CHEBI:61977"/>
        <dbReference type="ChEBI" id="CHEBI:456216"/>
        <dbReference type="EC" id="2.7.11.1"/>
    </reaction>
</comment>
<dbReference type="PROSITE" id="PS50011">
    <property type="entry name" value="PROTEIN_KINASE_DOM"/>
    <property type="match status" value="1"/>
</dbReference>
<dbReference type="InterPro" id="IPR000719">
    <property type="entry name" value="Prot_kinase_dom"/>
</dbReference>
<sequence>MSVHADYQTMNLLGQGSFGKVYKVQSRRDGKIYAMKEINYSKMKTKEKELLVSEVNLLRKLDHQSIVKYVDRYQDKNLSTIYIVMELCQAGDLSKFIKTRKTQQKYIEEELVWTIFLQVLQAVDYCHHPPPTSQLTQKLINRDLKPANVFLTDQRTIKVGDFGLCRTLGDQSIAKTNVGTPLYMAPELLENKPYNEKVDIWSLGCILYEMCALQPPYVATSMDSLKLKVARGIRPFIPAHYSKELKETIDAMLHKDFNRRVGTKDVLAMPWIQKMVNAMVPKPQVNQVEQVPQKTVTAPFKPAWQKPSYNYVFGFDGMSKNNAVLWEQQLKLKESELEKFEKVIDEKEKYAKERCAQLGIGYDWI</sequence>
<dbReference type="PROSITE" id="PS00107">
    <property type="entry name" value="PROTEIN_KINASE_ATP"/>
    <property type="match status" value="1"/>
</dbReference>
<dbReference type="EMBL" id="KI545978">
    <property type="protein sequence ID" value="EST48725.1"/>
    <property type="molecule type" value="Genomic_DNA"/>
</dbReference>
<reference evidence="14" key="2">
    <citation type="submission" date="2020-12" db="EMBL/GenBank/DDBJ databases">
        <title>New Spironucleus salmonicida genome in near-complete chromosomes.</title>
        <authorList>
            <person name="Xu F."/>
            <person name="Kurt Z."/>
            <person name="Jimenez-Gonzalez A."/>
            <person name="Astvaldsson A."/>
            <person name="Andersson J.O."/>
            <person name="Svard S.G."/>
        </authorList>
    </citation>
    <scope>NUCLEOTIDE SEQUENCE</scope>
    <source>
        <strain evidence="14">ATCC 50377</strain>
    </source>
</reference>
<keyword evidence="7 10" id="KW-0067">ATP-binding</keyword>
<evidence type="ECO:0000313" key="13">
    <source>
        <dbReference type="EMBL" id="EST48725.1"/>
    </source>
</evidence>
<dbReference type="GO" id="GO:0004674">
    <property type="term" value="F:protein serine/threonine kinase activity"/>
    <property type="evidence" value="ECO:0007669"/>
    <property type="project" value="UniProtKB-KW"/>
</dbReference>
<evidence type="ECO:0000256" key="5">
    <source>
        <dbReference type="ARBA" id="ARBA00022741"/>
    </source>
</evidence>
<keyword evidence="11" id="KW-0175">Coiled coil</keyword>
<evidence type="ECO:0000256" key="11">
    <source>
        <dbReference type="SAM" id="Coils"/>
    </source>
</evidence>
<dbReference type="Pfam" id="PF00069">
    <property type="entry name" value="Pkinase"/>
    <property type="match status" value="1"/>
</dbReference>
<keyword evidence="3" id="KW-0723">Serine/threonine-protein kinase</keyword>
<evidence type="ECO:0000256" key="2">
    <source>
        <dbReference type="ARBA" id="ARBA00012513"/>
    </source>
</evidence>
<dbReference type="InterPro" id="IPR011009">
    <property type="entry name" value="Kinase-like_dom_sf"/>
</dbReference>
<comment type="catalytic activity">
    <reaction evidence="9">
        <text>L-seryl-[protein] + ATP = O-phospho-L-seryl-[protein] + ADP + H(+)</text>
        <dbReference type="Rhea" id="RHEA:17989"/>
        <dbReference type="Rhea" id="RHEA-COMP:9863"/>
        <dbReference type="Rhea" id="RHEA-COMP:11604"/>
        <dbReference type="ChEBI" id="CHEBI:15378"/>
        <dbReference type="ChEBI" id="CHEBI:29999"/>
        <dbReference type="ChEBI" id="CHEBI:30616"/>
        <dbReference type="ChEBI" id="CHEBI:83421"/>
        <dbReference type="ChEBI" id="CHEBI:456216"/>
        <dbReference type="EC" id="2.7.11.1"/>
    </reaction>
</comment>
<evidence type="ECO:0000256" key="10">
    <source>
        <dbReference type="PROSITE-ProRule" id="PRU10141"/>
    </source>
</evidence>
<dbReference type="VEuPathDB" id="GiardiaDB:SS50377_22873"/>
<evidence type="ECO:0000256" key="9">
    <source>
        <dbReference type="ARBA" id="ARBA00048679"/>
    </source>
</evidence>
<feature type="domain" description="Protein kinase" evidence="12">
    <location>
        <begin position="7"/>
        <end position="272"/>
    </location>
</feature>
<reference evidence="13 14" key="1">
    <citation type="journal article" date="2014" name="PLoS Genet.">
        <title>The Genome of Spironucleus salmonicida Highlights a Fish Pathogen Adapted to Fluctuating Environments.</title>
        <authorList>
            <person name="Xu F."/>
            <person name="Jerlstrom-Hultqvist J."/>
            <person name="Einarsson E."/>
            <person name="Astvaldsson A."/>
            <person name="Svard S.G."/>
            <person name="Andersson J.O."/>
        </authorList>
    </citation>
    <scope>NUCLEOTIDE SEQUENCE</scope>
    <source>
        <strain evidence="14">ATCC 50377</strain>
    </source>
</reference>
<keyword evidence="5 10" id="KW-0547">Nucleotide-binding</keyword>